<organism evidence="1 2">
    <name type="scientific">Hibiscus sabdariffa</name>
    <name type="common">roselle</name>
    <dbReference type="NCBI Taxonomy" id="183260"/>
    <lineage>
        <taxon>Eukaryota</taxon>
        <taxon>Viridiplantae</taxon>
        <taxon>Streptophyta</taxon>
        <taxon>Embryophyta</taxon>
        <taxon>Tracheophyta</taxon>
        <taxon>Spermatophyta</taxon>
        <taxon>Magnoliopsida</taxon>
        <taxon>eudicotyledons</taxon>
        <taxon>Gunneridae</taxon>
        <taxon>Pentapetalae</taxon>
        <taxon>rosids</taxon>
        <taxon>malvids</taxon>
        <taxon>Malvales</taxon>
        <taxon>Malvaceae</taxon>
        <taxon>Malvoideae</taxon>
        <taxon>Hibiscus</taxon>
    </lineage>
</organism>
<protein>
    <submittedName>
        <fullName evidence="1">Uncharacterized protein</fullName>
    </submittedName>
</protein>
<evidence type="ECO:0000313" key="1">
    <source>
        <dbReference type="EMBL" id="KAK8579246.1"/>
    </source>
</evidence>
<dbReference type="Proteomes" id="UP001472677">
    <property type="component" value="Unassembled WGS sequence"/>
</dbReference>
<evidence type="ECO:0000313" key="2">
    <source>
        <dbReference type="Proteomes" id="UP001472677"/>
    </source>
</evidence>
<comment type="caution">
    <text evidence="1">The sequence shown here is derived from an EMBL/GenBank/DDBJ whole genome shotgun (WGS) entry which is preliminary data.</text>
</comment>
<name>A0ABR2FEL5_9ROSI</name>
<gene>
    <name evidence="1" type="ORF">V6N12_069575</name>
</gene>
<reference evidence="1 2" key="1">
    <citation type="journal article" date="2024" name="G3 (Bethesda)">
        <title>Genome assembly of Hibiscus sabdariffa L. provides insights into metabolisms of medicinal natural products.</title>
        <authorList>
            <person name="Kim T."/>
        </authorList>
    </citation>
    <scope>NUCLEOTIDE SEQUENCE [LARGE SCALE GENOMIC DNA]</scope>
    <source>
        <strain evidence="1">TK-2024</strain>
        <tissue evidence="1">Old leaves</tissue>
    </source>
</reference>
<keyword evidence="2" id="KW-1185">Reference proteome</keyword>
<dbReference type="EMBL" id="JBBPBM010000006">
    <property type="protein sequence ID" value="KAK8579246.1"/>
    <property type="molecule type" value="Genomic_DNA"/>
</dbReference>
<accession>A0ABR2FEL5</accession>
<sequence>MCPIAAIVCFPERVTSVKSIHFFYDAENSWESFCDDEIQLFSSLSKKISYRELQKSGARFTENGAKRTAVLLVRWMTSYTFSWSVTEILQTQVAPTLRFS</sequence>
<proteinExistence type="predicted"/>